<dbReference type="InterPro" id="IPR041999">
    <property type="entry name" value="Sortase_D_1"/>
</dbReference>
<dbReference type="SUPFAM" id="SSF63817">
    <property type="entry name" value="Sortase"/>
    <property type="match status" value="1"/>
</dbReference>
<dbReference type="Pfam" id="PF04203">
    <property type="entry name" value="Sortase"/>
    <property type="match status" value="1"/>
</dbReference>
<accession>A0AAW3ZMX9</accession>
<dbReference type="GO" id="GO:0016787">
    <property type="term" value="F:hydrolase activity"/>
    <property type="evidence" value="ECO:0007669"/>
    <property type="project" value="UniProtKB-KW"/>
</dbReference>
<dbReference type="RefSeq" id="WP_192030852.1">
    <property type="nucleotide sequence ID" value="NZ_JACYTR010000052.1"/>
</dbReference>
<gene>
    <name evidence="3" type="ORF">IFO71_16935</name>
</gene>
<dbReference type="InterPro" id="IPR005754">
    <property type="entry name" value="Sortase"/>
</dbReference>
<dbReference type="CDD" id="cd05828">
    <property type="entry name" value="Sortase_D_1"/>
    <property type="match status" value="1"/>
</dbReference>
<evidence type="ECO:0000256" key="1">
    <source>
        <dbReference type="ARBA" id="ARBA00022801"/>
    </source>
</evidence>
<dbReference type="EMBL" id="JACYTR010000052">
    <property type="protein sequence ID" value="MBD8527431.1"/>
    <property type="molecule type" value="Genomic_DNA"/>
</dbReference>
<protein>
    <submittedName>
        <fullName evidence="3">Class D sortase</fullName>
    </submittedName>
</protein>
<reference evidence="3 4" key="1">
    <citation type="submission" date="2020-09" db="EMBL/GenBank/DDBJ databases">
        <title>Pseudoxanthomonas sp. CAU 1598 isolated from sand of Yaerae Beach.</title>
        <authorList>
            <person name="Kim W."/>
        </authorList>
    </citation>
    <scope>NUCLEOTIDE SEQUENCE [LARGE SCALE GENOMIC DNA]</scope>
    <source>
        <strain evidence="3 4">CAU 1598</strain>
    </source>
</reference>
<feature type="region of interest" description="Disordered" evidence="2">
    <location>
        <begin position="55"/>
        <end position="86"/>
    </location>
</feature>
<dbReference type="AlphaFoldDB" id="A0AAW3ZMX9"/>
<sequence length="238" mass="25998">MSARFALRCLEVSAWILGVGLLGFYISARASGEAERREAISEFALRSSFKSAGKFNQPNGHEYQKQAPNSEFEPGPDPNSTLDARQKAQWSIGRIERFESTQSSVSADDGAAVAILSIPRVELEVPVLAQLNERNLNRGAALDSDSAPPHSDGNVVIAAHRDGYFRSLRHVVVGDSLTVELTNRQRSYRVTSISIVAPTDLSPLLSTSVASITLVTCYPFFFVGSAPQRYIVRAEEQL</sequence>
<name>A0AAW3ZMX9_9GAMM</name>
<dbReference type="Gene3D" id="2.40.260.10">
    <property type="entry name" value="Sortase"/>
    <property type="match status" value="1"/>
</dbReference>
<dbReference type="InterPro" id="IPR023365">
    <property type="entry name" value="Sortase_dom-sf"/>
</dbReference>
<keyword evidence="1" id="KW-0378">Hydrolase</keyword>
<evidence type="ECO:0000256" key="2">
    <source>
        <dbReference type="SAM" id="MobiDB-lite"/>
    </source>
</evidence>
<comment type="caution">
    <text evidence="3">The sequence shown here is derived from an EMBL/GenBank/DDBJ whole genome shotgun (WGS) entry which is preliminary data.</text>
</comment>
<organism evidence="3 4">
    <name type="scientific">Pseudomarimonas arenosa</name>
    <dbReference type="NCBI Taxonomy" id="2774145"/>
    <lineage>
        <taxon>Bacteria</taxon>
        <taxon>Pseudomonadati</taxon>
        <taxon>Pseudomonadota</taxon>
        <taxon>Gammaproteobacteria</taxon>
        <taxon>Lysobacterales</taxon>
        <taxon>Lysobacteraceae</taxon>
        <taxon>Pseudomarimonas</taxon>
    </lineage>
</organism>
<keyword evidence="4" id="KW-1185">Reference proteome</keyword>
<evidence type="ECO:0000313" key="4">
    <source>
        <dbReference type="Proteomes" id="UP000613768"/>
    </source>
</evidence>
<dbReference type="NCBIfam" id="TIGR01076">
    <property type="entry name" value="sortase_fam"/>
    <property type="match status" value="1"/>
</dbReference>
<proteinExistence type="predicted"/>
<evidence type="ECO:0000313" key="3">
    <source>
        <dbReference type="EMBL" id="MBD8527431.1"/>
    </source>
</evidence>
<dbReference type="Proteomes" id="UP000613768">
    <property type="component" value="Unassembled WGS sequence"/>
</dbReference>